<dbReference type="Proteomes" id="UP000434052">
    <property type="component" value="Unassembled WGS sequence"/>
</dbReference>
<organism evidence="2 3">
    <name type="scientific">Oceanidesulfovibrio marinus</name>
    <dbReference type="NCBI Taxonomy" id="370038"/>
    <lineage>
        <taxon>Bacteria</taxon>
        <taxon>Pseudomonadati</taxon>
        <taxon>Thermodesulfobacteriota</taxon>
        <taxon>Desulfovibrionia</taxon>
        <taxon>Desulfovibrionales</taxon>
        <taxon>Desulfovibrionaceae</taxon>
        <taxon>Oceanidesulfovibrio</taxon>
    </lineage>
</organism>
<reference evidence="2 3" key="1">
    <citation type="submission" date="2018-06" db="EMBL/GenBank/DDBJ databases">
        <title>Complete genome of Desulfovibrio marinus P48SEP.</title>
        <authorList>
            <person name="Crispim J.S."/>
            <person name="Vidigal P.M.P."/>
            <person name="Silva L.C.F."/>
            <person name="Araujo L.C."/>
            <person name="Laguardia C.N."/>
            <person name="Dias R.S."/>
            <person name="Sousa M.P."/>
            <person name="Paula S.O."/>
            <person name="Silva C."/>
        </authorList>
    </citation>
    <scope>NUCLEOTIDE SEQUENCE [LARGE SCALE GENOMIC DNA]</scope>
    <source>
        <strain evidence="2 3">P48SEP</strain>
    </source>
</reference>
<gene>
    <name evidence="2" type="ORF">DQK91_01260</name>
</gene>
<feature type="compositionally biased region" description="Basic and acidic residues" evidence="1">
    <location>
        <begin position="1"/>
        <end position="14"/>
    </location>
</feature>
<protein>
    <submittedName>
        <fullName evidence="2">Uncharacterized protein</fullName>
    </submittedName>
</protein>
<sequence length="114" mass="13639">MTKEFKDMSTKNDATRNTNRSMLTIGRKSKPTRLQFWASKRDRQRLEYIKTFYGVNILQQEDRGEPSFTLVVRRALALLEEHLEGLLNHHEKMDDQQHEQQQREALALYRHINL</sequence>
<proteinExistence type="predicted"/>
<dbReference type="EMBL" id="QMIF01000001">
    <property type="protein sequence ID" value="TVM36583.1"/>
    <property type="molecule type" value="Genomic_DNA"/>
</dbReference>
<evidence type="ECO:0000256" key="1">
    <source>
        <dbReference type="SAM" id="MobiDB-lite"/>
    </source>
</evidence>
<evidence type="ECO:0000313" key="2">
    <source>
        <dbReference type="EMBL" id="TVM36583.1"/>
    </source>
</evidence>
<feature type="region of interest" description="Disordered" evidence="1">
    <location>
        <begin position="1"/>
        <end position="25"/>
    </location>
</feature>
<accession>A0A6P1ZLB5</accession>
<name>A0A6P1ZLB5_9BACT</name>
<comment type="caution">
    <text evidence="2">The sequence shown here is derived from an EMBL/GenBank/DDBJ whole genome shotgun (WGS) entry which is preliminary data.</text>
</comment>
<evidence type="ECO:0000313" key="3">
    <source>
        <dbReference type="Proteomes" id="UP000434052"/>
    </source>
</evidence>
<dbReference type="AlphaFoldDB" id="A0A6P1ZLB5"/>